<evidence type="ECO:0000313" key="5">
    <source>
        <dbReference type="EMBL" id="CAD5321039.1"/>
    </source>
</evidence>
<dbReference type="SUPFAM" id="SSF55287">
    <property type="entry name" value="RPB5-like RNA polymerase subunit"/>
    <property type="match status" value="1"/>
</dbReference>
<organism evidence="5 6">
    <name type="scientific">Arabidopsis thaliana</name>
    <name type="common">Mouse-ear cress</name>
    <dbReference type="NCBI Taxonomy" id="3702"/>
    <lineage>
        <taxon>Eukaryota</taxon>
        <taxon>Viridiplantae</taxon>
        <taxon>Streptophyta</taxon>
        <taxon>Embryophyta</taxon>
        <taxon>Tracheophyta</taxon>
        <taxon>Spermatophyta</taxon>
        <taxon>Magnoliopsida</taxon>
        <taxon>eudicotyledons</taxon>
        <taxon>Gunneridae</taxon>
        <taxon>Pentapetalae</taxon>
        <taxon>rosids</taxon>
        <taxon>malvids</taxon>
        <taxon>Brassicales</taxon>
        <taxon>Brassicaceae</taxon>
        <taxon>Camelineae</taxon>
        <taxon>Arabidopsis</taxon>
    </lineage>
</organism>
<feature type="domain" description="RNA polymerase Rpb5 N-terminal" evidence="4">
    <location>
        <begin position="407"/>
        <end position="451"/>
    </location>
</feature>
<sequence>MGSSVSKTASSASASASASASSITSILNSPPETEFNIPSSSVPKAFTFPMPSIHHPPAKKGDTHHFVSLTSTTYGSLVLDDRQTLPHISVSGKSNKKMPETEEARDSFSPDSVINTWELMYDLDDEFDSANSDTSKSNSVVNLDSFSKPITNRDVVINGSAYGSYEDEEDWRLLPFKPKQPLWKHMSEESFLSDLDPNIISSYKRALSSKQLGKNSSNGHSNHSVLVSLPEYVSSSPLSSQTSEKDQEKPRLLEKEDNENKIVVYFTSLRGIRKTYEDCCCVRAILRGFQVAVEERDISMDSKYRKELQNALGEEKPVCLPQVFIRGVRIGGIEEIKILNDGGELAEMLKDFPACESIGACDSCGDARFVPCTNCGGSTKVFEEQEDGFKRCNGCNENGLMTCYGSSECHKYYLARRTTMEMLRDKGYDVSDEDINLSLQQFRALYGEHPDISVVFCGTGIVKVNAMRVIAADVELFEITDLLVNVSKHVLRPKHQVLNDKEKESLLKKFSIEEKQLPCLSSKDPIVRYYGLETGQVMKILVVAGLPPPVASAPHRTTSGAIWIARTAQT</sequence>
<dbReference type="Gene3D" id="3.40.1340.10">
    <property type="entry name" value="RNA polymerase, Rpb5, N-terminal domain"/>
    <property type="match status" value="1"/>
</dbReference>
<dbReference type="PANTHER" id="PTHR45669">
    <property type="entry name" value="GLUTAREDOXIN DOMAIN-CONTAINING CYSTEINE-RICH PROTEIN CG12206-RELATED"/>
    <property type="match status" value="1"/>
</dbReference>
<dbReference type="AlphaFoldDB" id="A0A7G2EHA5"/>
<dbReference type="Gene3D" id="3.90.940.20">
    <property type="entry name" value="RPB5-like RNA polymerase subunit"/>
    <property type="match status" value="1"/>
</dbReference>
<feature type="region of interest" description="Disordered" evidence="1">
    <location>
        <begin position="89"/>
        <end position="109"/>
    </location>
</feature>
<dbReference type="PROSITE" id="PS51354">
    <property type="entry name" value="GLUTAREDOXIN_2"/>
    <property type="match status" value="1"/>
</dbReference>
<dbReference type="Pfam" id="PF01191">
    <property type="entry name" value="RNA_pol_Rpb5_C"/>
    <property type="match status" value="1"/>
</dbReference>
<dbReference type="Proteomes" id="UP000516314">
    <property type="component" value="Chromosome 2"/>
</dbReference>
<dbReference type="GO" id="GO:0003899">
    <property type="term" value="F:DNA-directed RNA polymerase activity"/>
    <property type="evidence" value="ECO:0007669"/>
    <property type="project" value="InterPro"/>
</dbReference>
<dbReference type="Gene3D" id="3.40.30.10">
    <property type="entry name" value="Glutaredoxin"/>
    <property type="match status" value="1"/>
</dbReference>
<evidence type="ECO:0000313" key="6">
    <source>
        <dbReference type="Proteomes" id="UP000516314"/>
    </source>
</evidence>
<reference evidence="5 6" key="1">
    <citation type="submission" date="2020-09" db="EMBL/GenBank/DDBJ databases">
        <authorList>
            <person name="Ashkenazy H."/>
        </authorList>
    </citation>
    <scope>NUCLEOTIDE SEQUENCE [LARGE SCALE GENOMIC DNA]</scope>
    <source>
        <strain evidence="6">cv. Cdm-0</strain>
    </source>
</reference>
<dbReference type="InterPro" id="IPR036710">
    <property type="entry name" value="RNA_pol_Rpb5_N_sf"/>
</dbReference>
<dbReference type="InterPro" id="IPR005571">
    <property type="entry name" value="RNA_pol_Rpb5_N"/>
</dbReference>
<dbReference type="GO" id="GO:0003677">
    <property type="term" value="F:DNA binding"/>
    <property type="evidence" value="ECO:0007669"/>
    <property type="project" value="InterPro"/>
</dbReference>
<feature type="domain" description="Glutaredoxin" evidence="2">
    <location>
        <begin position="263"/>
        <end position="329"/>
    </location>
</feature>
<dbReference type="EMBL" id="LR881467">
    <property type="protein sequence ID" value="CAD5321039.1"/>
    <property type="molecule type" value="Genomic_DNA"/>
</dbReference>
<dbReference type="InterPro" id="IPR036249">
    <property type="entry name" value="Thioredoxin-like_sf"/>
</dbReference>
<dbReference type="InterPro" id="IPR000783">
    <property type="entry name" value="RNA_pol_subH/Rpb5_C"/>
</dbReference>
<dbReference type="GO" id="GO:0006351">
    <property type="term" value="P:DNA-templated transcription"/>
    <property type="evidence" value="ECO:0007669"/>
    <property type="project" value="InterPro"/>
</dbReference>
<feature type="compositionally biased region" description="Low complexity" evidence="1">
    <location>
        <begin position="1"/>
        <end position="26"/>
    </location>
</feature>
<dbReference type="SUPFAM" id="SSF53036">
    <property type="entry name" value="Eukaryotic RPB5 N-terminal domain"/>
    <property type="match status" value="1"/>
</dbReference>
<dbReference type="Pfam" id="PF23733">
    <property type="entry name" value="GRXCR1-2_C"/>
    <property type="match status" value="1"/>
</dbReference>
<dbReference type="CDD" id="cd03031">
    <property type="entry name" value="GRX_GRX_like"/>
    <property type="match status" value="1"/>
</dbReference>
<protein>
    <submittedName>
        <fullName evidence="5">(thale cress) hypothetical protein</fullName>
    </submittedName>
</protein>
<evidence type="ECO:0000259" key="3">
    <source>
        <dbReference type="Pfam" id="PF01191"/>
    </source>
</evidence>
<evidence type="ECO:0000256" key="1">
    <source>
        <dbReference type="SAM" id="MobiDB-lite"/>
    </source>
</evidence>
<name>A0A7G2EHA5_ARATH</name>
<evidence type="ECO:0000259" key="4">
    <source>
        <dbReference type="Pfam" id="PF03871"/>
    </source>
</evidence>
<dbReference type="PANTHER" id="PTHR45669:SF69">
    <property type="entry name" value="GLUTAREDOXIN DOMAIN-CONTAINING PROTEIN"/>
    <property type="match status" value="1"/>
</dbReference>
<feature type="domain" description="RNA polymerase subunit H/Rpb5 C-terminal" evidence="3">
    <location>
        <begin position="484"/>
        <end position="540"/>
    </location>
</feature>
<feature type="compositionally biased region" description="Basic and acidic residues" evidence="1">
    <location>
        <begin position="97"/>
        <end position="108"/>
    </location>
</feature>
<proteinExistence type="predicted"/>
<accession>A0A7G2EHA5</accession>
<dbReference type="SUPFAM" id="SSF52833">
    <property type="entry name" value="Thioredoxin-like"/>
    <property type="match status" value="1"/>
</dbReference>
<dbReference type="Pfam" id="PF00462">
    <property type="entry name" value="Glutaredoxin"/>
    <property type="match status" value="1"/>
</dbReference>
<feature type="compositionally biased region" description="Polar residues" evidence="1">
    <location>
        <begin position="27"/>
        <end position="41"/>
    </location>
</feature>
<dbReference type="Pfam" id="PF03871">
    <property type="entry name" value="RNA_pol_Rpb5_N"/>
    <property type="match status" value="1"/>
</dbReference>
<dbReference type="InterPro" id="IPR002109">
    <property type="entry name" value="Glutaredoxin"/>
</dbReference>
<dbReference type="InterPro" id="IPR035913">
    <property type="entry name" value="RPB5-like_sf"/>
</dbReference>
<feature type="region of interest" description="Disordered" evidence="1">
    <location>
        <begin position="1"/>
        <end position="41"/>
    </location>
</feature>
<gene>
    <name evidence="5" type="ORF">AT9943_LOCUS9127</name>
</gene>
<evidence type="ECO:0000259" key="2">
    <source>
        <dbReference type="Pfam" id="PF00462"/>
    </source>
</evidence>